<dbReference type="AlphaFoldDB" id="A0AAN6YHC8"/>
<dbReference type="EMBL" id="MU858052">
    <property type="protein sequence ID" value="KAK4218610.1"/>
    <property type="molecule type" value="Genomic_DNA"/>
</dbReference>
<reference evidence="7" key="2">
    <citation type="submission" date="2023-05" db="EMBL/GenBank/DDBJ databases">
        <authorList>
            <consortium name="Lawrence Berkeley National Laboratory"/>
            <person name="Steindorff A."/>
            <person name="Hensen N."/>
            <person name="Bonometti L."/>
            <person name="Westerberg I."/>
            <person name="Brannstrom I.O."/>
            <person name="Guillou S."/>
            <person name="Cros-Aarteil S."/>
            <person name="Calhoun S."/>
            <person name="Haridas S."/>
            <person name="Kuo A."/>
            <person name="Mondo S."/>
            <person name="Pangilinan J."/>
            <person name="Riley R."/>
            <person name="Labutti K."/>
            <person name="Andreopoulos B."/>
            <person name="Lipzen A."/>
            <person name="Chen C."/>
            <person name="Yanf M."/>
            <person name="Daum C."/>
            <person name="Ng V."/>
            <person name="Clum A."/>
            <person name="Ohm R."/>
            <person name="Martin F."/>
            <person name="Silar P."/>
            <person name="Natvig D."/>
            <person name="Lalanne C."/>
            <person name="Gautier V."/>
            <person name="Ament-Velasquez S.L."/>
            <person name="Kruys A."/>
            <person name="Hutchinson M.I."/>
            <person name="Powell A.J."/>
            <person name="Barry K."/>
            <person name="Miller A.N."/>
            <person name="Grigoriev I.V."/>
            <person name="Debuchy R."/>
            <person name="Gladieux P."/>
            <person name="Thoren M.H."/>
            <person name="Johannesson H."/>
        </authorList>
    </citation>
    <scope>NUCLEOTIDE SEQUENCE</scope>
    <source>
        <strain evidence="7">PSN293</strain>
    </source>
</reference>
<dbReference type="Pfam" id="PF00450">
    <property type="entry name" value="Peptidase_S10"/>
    <property type="match status" value="1"/>
</dbReference>
<keyword evidence="5" id="KW-0325">Glycoprotein</keyword>
<dbReference type="GO" id="GO:0004185">
    <property type="term" value="F:serine-type carboxypeptidase activity"/>
    <property type="evidence" value="ECO:0007669"/>
    <property type="project" value="InterPro"/>
</dbReference>
<keyword evidence="6" id="KW-0732">Signal</keyword>
<dbReference type="Gene3D" id="3.40.50.1820">
    <property type="entry name" value="alpha/beta hydrolase"/>
    <property type="match status" value="1"/>
</dbReference>
<accession>A0AAN6YHC8</accession>
<dbReference type="PRINTS" id="PR00724">
    <property type="entry name" value="CRBOXYPTASEC"/>
</dbReference>
<evidence type="ECO:0000313" key="8">
    <source>
        <dbReference type="Proteomes" id="UP001301769"/>
    </source>
</evidence>
<sequence>MRPAVCQILLLLGFAHHSLANPLPARSSDSENQGPITASDNYAISTREPLFPYTRKELGPNSIACNAGSRQYSGEVNLSDEKRLFHWFIESRNDPKNSPTTVYLPGGPGSSALTALFLAIGPCSLNEHSNGTVYENTTWTEFTNLLFIDQPVGVGFSATPGAVWGSIDGIPNNLDEVTQDLYNFLLSFFNDVLPQYASNHLHFHGHSFGGVFAPAVADYINSRRGHPNNTIPEIASVILENGWVDGFTAYQLALFEHNCNPASPRKFPLFNDSICDELEIYAPQCERSAAICREKHDIETCNQTASVCNRLSDYVNAELGLNEMQLYDDRYTERTRPPVMKPMPEGNIETFLKNESIRGELGVTYQERYDSYNPEVHGEWVKHGGFYVPSTNHIERILNKTDTRVLVLNGNNDGLVNTEGQKRVFDSLVWRRQASYRMHEFVDWKYPLRLYAYARGKDREADYQDFLVKGGQWKKTDDGPIKNKLAFFTVDEAGHSSTDDQREATTWLVGCWMGMRKGDKRCPV</sequence>
<dbReference type="SUPFAM" id="SSF53474">
    <property type="entry name" value="alpha/beta-Hydrolases"/>
    <property type="match status" value="1"/>
</dbReference>
<dbReference type="GO" id="GO:0006508">
    <property type="term" value="P:proteolysis"/>
    <property type="evidence" value="ECO:0007669"/>
    <property type="project" value="UniProtKB-KW"/>
</dbReference>
<organism evidence="7 8">
    <name type="scientific">Rhypophila decipiens</name>
    <dbReference type="NCBI Taxonomy" id="261697"/>
    <lineage>
        <taxon>Eukaryota</taxon>
        <taxon>Fungi</taxon>
        <taxon>Dikarya</taxon>
        <taxon>Ascomycota</taxon>
        <taxon>Pezizomycotina</taxon>
        <taxon>Sordariomycetes</taxon>
        <taxon>Sordariomycetidae</taxon>
        <taxon>Sordariales</taxon>
        <taxon>Naviculisporaceae</taxon>
        <taxon>Rhypophila</taxon>
    </lineage>
</organism>
<comment type="caution">
    <text evidence="7">The sequence shown here is derived from an EMBL/GenBank/DDBJ whole genome shotgun (WGS) entry which is preliminary data.</text>
</comment>
<keyword evidence="2" id="KW-0121">Carboxypeptidase</keyword>
<evidence type="ECO:0000256" key="1">
    <source>
        <dbReference type="ARBA" id="ARBA00009431"/>
    </source>
</evidence>
<keyword evidence="4 7" id="KW-0378">Hydrolase</keyword>
<dbReference type="InterPro" id="IPR029058">
    <property type="entry name" value="AB_hydrolase_fold"/>
</dbReference>
<name>A0AAN6YHC8_9PEZI</name>
<proteinExistence type="inferred from homology"/>
<dbReference type="InterPro" id="IPR001563">
    <property type="entry name" value="Peptidase_S10"/>
</dbReference>
<feature type="chain" id="PRO_5042993053" evidence="6">
    <location>
        <begin position="21"/>
        <end position="524"/>
    </location>
</feature>
<evidence type="ECO:0000256" key="3">
    <source>
        <dbReference type="ARBA" id="ARBA00022670"/>
    </source>
</evidence>
<feature type="signal peptide" evidence="6">
    <location>
        <begin position="1"/>
        <end position="20"/>
    </location>
</feature>
<dbReference type="Gene3D" id="1.10.287.410">
    <property type="match status" value="1"/>
</dbReference>
<evidence type="ECO:0000256" key="5">
    <source>
        <dbReference type="ARBA" id="ARBA00023180"/>
    </source>
</evidence>
<protein>
    <submittedName>
        <fullName evidence="7">Alpha/Beta hydrolase protein</fullName>
    </submittedName>
</protein>
<keyword evidence="8" id="KW-1185">Reference proteome</keyword>
<evidence type="ECO:0000256" key="4">
    <source>
        <dbReference type="ARBA" id="ARBA00022801"/>
    </source>
</evidence>
<dbReference type="Proteomes" id="UP001301769">
    <property type="component" value="Unassembled WGS sequence"/>
</dbReference>
<evidence type="ECO:0000256" key="2">
    <source>
        <dbReference type="ARBA" id="ARBA00022645"/>
    </source>
</evidence>
<reference evidence="7" key="1">
    <citation type="journal article" date="2023" name="Mol. Phylogenet. Evol.">
        <title>Genome-scale phylogeny and comparative genomics of the fungal order Sordariales.</title>
        <authorList>
            <person name="Hensen N."/>
            <person name="Bonometti L."/>
            <person name="Westerberg I."/>
            <person name="Brannstrom I.O."/>
            <person name="Guillou S."/>
            <person name="Cros-Aarteil S."/>
            <person name="Calhoun S."/>
            <person name="Haridas S."/>
            <person name="Kuo A."/>
            <person name="Mondo S."/>
            <person name="Pangilinan J."/>
            <person name="Riley R."/>
            <person name="LaButti K."/>
            <person name="Andreopoulos B."/>
            <person name="Lipzen A."/>
            <person name="Chen C."/>
            <person name="Yan M."/>
            <person name="Daum C."/>
            <person name="Ng V."/>
            <person name="Clum A."/>
            <person name="Steindorff A."/>
            <person name="Ohm R.A."/>
            <person name="Martin F."/>
            <person name="Silar P."/>
            <person name="Natvig D.O."/>
            <person name="Lalanne C."/>
            <person name="Gautier V."/>
            <person name="Ament-Velasquez S.L."/>
            <person name="Kruys A."/>
            <person name="Hutchinson M.I."/>
            <person name="Powell A.J."/>
            <person name="Barry K."/>
            <person name="Miller A.N."/>
            <person name="Grigoriev I.V."/>
            <person name="Debuchy R."/>
            <person name="Gladieux P."/>
            <person name="Hiltunen Thoren M."/>
            <person name="Johannesson H."/>
        </authorList>
    </citation>
    <scope>NUCLEOTIDE SEQUENCE</scope>
    <source>
        <strain evidence="7">PSN293</strain>
    </source>
</reference>
<gene>
    <name evidence="7" type="ORF">QBC37DRAFT_190059</name>
</gene>
<comment type="similarity">
    <text evidence="1">Belongs to the peptidase S10 family.</text>
</comment>
<evidence type="ECO:0000313" key="7">
    <source>
        <dbReference type="EMBL" id="KAK4218610.1"/>
    </source>
</evidence>
<keyword evidence="3" id="KW-0645">Protease</keyword>
<dbReference type="PANTHER" id="PTHR11802">
    <property type="entry name" value="SERINE PROTEASE FAMILY S10 SERINE CARBOXYPEPTIDASE"/>
    <property type="match status" value="1"/>
</dbReference>
<evidence type="ECO:0000256" key="6">
    <source>
        <dbReference type="SAM" id="SignalP"/>
    </source>
</evidence>